<sequence length="276" mass="31313">MSSAPKNQASSSSSKPPKPTTISLSHQNPNPNSATSNIISLSQEDLTLSRATHLSRPELLRRRSHHLRQLSKCYRDHYWALMEELKVQYRDYYWKYGVSPFKEQQQQQQPFEDNGVDREIGDNNYNNNVNNDNNFVEGSDENVSNKNNHRCLFVGCKLKAMALTSFCHLHILSDSKQKLYKPCDYVIKSAVAGPITCGKPIVKSTIPSLCTVHFQKAQKHVTRALKKAGLNVSSSSKLAPKFHVIVAEYINQIQAKRRNALKKSRSKVMVKEENAK</sequence>
<reference evidence="1 2" key="1">
    <citation type="journal article" date="2023" name="Science">
        <title>Complex scaffold remodeling in plant triterpene biosynthesis.</title>
        <authorList>
            <person name="De La Pena R."/>
            <person name="Hodgson H."/>
            <person name="Liu J.C."/>
            <person name="Stephenson M.J."/>
            <person name="Martin A.C."/>
            <person name="Owen C."/>
            <person name="Harkess A."/>
            <person name="Leebens-Mack J."/>
            <person name="Jimenez L.E."/>
            <person name="Osbourn A."/>
            <person name="Sattely E.S."/>
        </authorList>
    </citation>
    <scope>NUCLEOTIDE SEQUENCE [LARGE SCALE GENOMIC DNA]</scope>
    <source>
        <strain evidence="2">cv. JPN11</strain>
        <tissue evidence="1">Leaf</tissue>
    </source>
</reference>
<protein>
    <submittedName>
        <fullName evidence="1">INO80 complex subunit D-like</fullName>
    </submittedName>
</protein>
<accession>A0ACC1YJM6</accession>
<dbReference type="Proteomes" id="UP001164539">
    <property type="component" value="Chromosome 3"/>
</dbReference>
<organism evidence="1 2">
    <name type="scientific">Melia azedarach</name>
    <name type="common">Chinaberry tree</name>
    <dbReference type="NCBI Taxonomy" id="155640"/>
    <lineage>
        <taxon>Eukaryota</taxon>
        <taxon>Viridiplantae</taxon>
        <taxon>Streptophyta</taxon>
        <taxon>Embryophyta</taxon>
        <taxon>Tracheophyta</taxon>
        <taxon>Spermatophyta</taxon>
        <taxon>Magnoliopsida</taxon>
        <taxon>eudicotyledons</taxon>
        <taxon>Gunneridae</taxon>
        <taxon>Pentapetalae</taxon>
        <taxon>rosids</taxon>
        <taxon>malvids</taxon>
        <taxon>Sapindales</taxon>
        <taxon>Meliaceae</taxon>
        <taxon>Melia</taxon>
    </lineage>
</organism>
<name>A0ACC1YJM6_MELAZ</name>
<gene>
    <name evidence="1" type="ORF">OWV82_006638</name>
</gene>
<keyword evidence="2" id="KW-1185">Reference proteome</keyword>
<comment type="caution">
    <text evidence="1">The sequence shown here is derived from an EMBL/GenBank/DDBJ whole genome shotgun (WGS) entry which is preliminary data.</text>
</comment>
<evidence type="ECO:0000313" key="1">
    <source>
        <dbReference type="EMBL" id="KAJ4723248.1"/>
    </source>
</evidence>
<evidence type="ECO:0000313" key="2">
    <source>
        <dbReference type="Proteomes" id="UP001164539"/>
    </source>
</evidence>
<proteinExistence type="predicted"/>
<dbReference type="EMBL" id="CM051396">
    <property type="protein sequence ID" value="KAJ4723248.1"/>
    <property type="molecule type" value="Genomic_DNA"/>
</dbReference>